<feature type="transmembrane region" description="Helical" evidence="6">
    <location>
        <begin position="172"/>
        <end position="194"/>
    </location>
</feature>
<evidence type="ECO:0000256" key="5">
    <source>
        <dbReference type="ARBA" id="ARBA00023136"/>
    </source>
</evidence>
<dbReference type="Pfam" id="PF02683">
    <property type="entry name" value="DsbD_TM"/>
    <property type="match status" value="1"/>
</dbReference>
<evidence type="ECO:0000256" key="1">
    <source>
        <dbReference type="ARBA" id="ARBA00004141"/>
    </source>
</evidence>
<keyword evidence="9" id="KW-1185">Reference proteome</keyword>
<dbReference type="AlphaFoldDB" id="A0A9X7W3M9"/>
<evidence type="ECO:0000256" key="2">
    <source>
        <dbReference type="ARBA" id="ARBA00006143"/>
    </source>
</evidence>
<name>A0A9X7W3M9_9BACL</name>
<evidence type="ECO:0000256" key="6">
    <source>
        <dbReference type="SAM" id="Phobius"/>
    </source>
</evidence>
<comment type="subcellular location">
    <subcellularLocation>
        <location evidence="1">Membrane</location>
        <topology evidence="1">Multi-pass membrane protein</topology>
    </subcellularLocation>
</comment>
<keyword evidence="5 6" id="KW-0472">Membrane</keyword>
<feature type="transmembrane region" description="Helical" evidence="6">
    <location>
        <begin position="98"/>
        <end position="118"/>
    </location>
</feature>
<evidence type="ECO:0000259" key="7">
    <source>
        <dbReference type="Pfam" id="PF02683"/>
    </source>
</evidence>
<evidence type="ECO:0000313" key="9">
    <source>
        <dbReference type="Proteomes" id="UP000663505"/>
    </source>
</evidence>
<dbReference type="InterPro" id="IPR051790">
    <property type="entry name" value="Cytochrome_c-biogenesis_DsbD"/>
</dbReference>
<dbReference type="Proteomes" id="UP000663505">
    <property type="component" value="Chromosome"/>
</dbReference>
<feature type="transmembrane region" description="Helical" evidence="6">
    <location>
        <begin position="17"/>
        <end position="37"/>
    </location>
</feature>
<dbReference type="InterPro" id="IPR003834">
    <property type="entry name" value="Cyt_c_assmbl_TM_dom"/>
</dbReference>
<keyword evidence="3 6" id="KW-0812">Transmembrane</keyword>
<evidence type="ECO:0000256" key="3">
    <source>
        <dbReference type="ARBA" id="ARBA00022692"/>
    </source>
</evidence>
<feature type="transmembrane region" description="Helical" evidence="6">
    <location>
        <begin position="215"/>
        <end position="240"/>
    </location>
</feature>
<proteinExistence type="inferred from homology"/>
<dbReference type="EMBL" id="CP071182">
    <property type="protein sequence ID" value="QSO49725.1"/>
    <property type="molecule type" value="Genomic_DNA"/>
</dbReference>
<dbReference type="PANTHER" id="PTHR31272">
    <property type="entry name" value="CYTOCHROME C-TYPE BIOGENESIS PROTEIN HI_1454-RELATED"/>
    <property type="match status" value="1"/>
</dbReference>
<keyword evidence="4 6" id="KW-1133">Transmembrane helix</keyword>
<sequence length="246" mass="26698">MYLRRGGFTLLGNHPTLFLSFLAGVLSFLSPCVLPLYPSYISYISGVTFSPSQAHTLNHRMKAITHTLFFILGFSIIFFALGLSATLIGQLFVSYRNVIRVVGGIIVIVMGLALSGLLTPKWLMMEKKWEYKANRTSYLGSVLVGISFAAGWSPCIGPILAGVLVLSATQSAYGLSLILAYIVGFAMPYLILGFSLGSVRKLAKYGAILSKVGGYIMIVMGVLLLTNMLSRITILLIRLYGGFTGF</sequence>
<evidence type="ECO:0000256" key="4">
    <source>
        <dbReference type="ARBA" id="ARBA00022989"/>
    </source>
</evidence>
<evidence type="ECO:0000313" key="8">
    <source>
        <dbReference type="EMBL" id="QSO49725.1"/>
    </source>
</evidence>
<comment type="similarity">
    <text evidence="2">Belongs to the DsbD family.</text>
</comment>
<accession>A0A9X7W3M9</accession>
<dbReference type="GO" id="GO:0016020">
    <property type="term" value="C:membrane"/>
    <property type="evidence" value="ECO:0007669"/>
    <property type="project" value="UniProtKB-SubCell"/>
</dbReference>
<protein>
    <submittedName>
        <fullName evidence="8">Cytochrome c biogenesis protein CcdA</fullName>
    </submittedName>
</protein>
<feature type="transmembrane region" description="Helical" evidence="6">
    <location>
        <begin position="68"/>
        <end position="92"/>
    </location>
</feature>
<feature type="transmembrane region" description="Helical" evidence="6">
    <location>
        <begin position="138"/>
        <end position="166"/>
    </location>
</feature>
<organism evidence="8 9">
    <name type="scientific">Alicyclobacillus mengziensis</name>
    <dbReference type="NCBI Taxonomy" id="2931921"/>
    <lineage>
        <taxon>Bacteria</taxon>
        <taxon>Bacillati</taxon>
        <taxon>Bacillota</taxon>
        <taxon>Bacilli</taxon>
        <taxon>Bacillales</taxon>
        <taxon>Alicyclobacillaceae</taxon>
        <taxon>Alicyclobacillus</taxon>
    </lineage>
</organism>
<dbReference type="KEGG" id="afx:JZ786_06955"/>
<gene>
    <name evidence="8" type="ORF">JZ786_06955</name>
</gene>
<dbReference type="PANTHER" id="PTHR31272:SF4">
    <property type="entry name" value="CYTOCHROME C-TYPE BIOGENESIS PROTEIN HI_1454-RELATED"/>
    <property type="match status" value="1"/>
</dbReference>
<dbReference type="GO" id="GO:0017004">
    <property type="term" value="P:cytochrome complex assembly"/>
    <property type="evidence" value="ECO:0007669"/>
    <property type="project" value="InterPro"/>
</dbReference>
<feature type="domain" description="Cytochrome C biogenesis protein transmembrane" evidence="7">
    <location>
        <begin position="17"/>
        <end position="228"/>
    </location>
</feature>
<reference evidence="8 9" key="1">
    <citation type="submission" date="2021-02" db="EMBL/GenBank/DDBJ databases">
        <title>Alicyclobacillus curvatus sp. nov. and Alicyclobacillus mengziensis sp. nov., two acidophilic bacteria isolated from acid mine drainage.</title>
        <authorList>
            <person name="Huang Y."/>
        </authorList>
    </citation>
    <scope>NUCLEOTIDE SEQUENCE [LARGE SCALE GENOMIC DNA]</scope>
    <source>
        <strain evidence="8 9">S30H14</strain>
    </source>
</reference>